<dbReference type="AlphaFoldDB" id="A0A1I3QKK8"/>
<keyword evidence="2" id="KW-1185">Reference proteome</keyword>
<accession>A0A1I3QKK8</accession>
<dbReference type="OrthoDB" id="8481962at2"/>
<protein>
    <submittedName>
        <fullName evidence="1">Uncharacterized protein</fullName>
    </submittedName>
</protein>
<dbReference type="STRING" id="390807.SAMN04488095_2585"/>
<evidence type="ECO:0000313" key="2">
    <source>
        <dbReference type="Proteomes" id="UP000199110"/>
    </source>
</evidence>
<gene>
    <name evidence="1" type="ORF">SAMN04488095_2585</name>
</gene>
<proteinExistence type="predicted"/>
<dbReference type="RefSeq" id="WP_092781316.1">
    <property type="nucleotide sequence ID" value="NZ_FORA01000003.1"/>
</dbReference>
<name>A0A1I3QKK8_9RHOB</name>
<dbReference type="EMBL" id="FORA01000003">
    <property type="protein sequence ID" value="SFJ34683.1"/>
    <property type="molecule type" value="Genomic_DNA"/>
</dbReference>
<reference evidence="1 2" key="1">
    <citation type="submission" date="2016-10" db="EMBL/GenBank/DDBJ databases">
        <authorList>
            <person name="de Groot N.N."/>
        </authorList>
    </citation>
    <scope>NUCLEOTIDE SEQUENCE [LARGE SCALE GENOMIC DNA]</scope>
    <source>
        <strain evidence="1 2">DSM 19073</strain>
    </source>
</reference>
<sequence>MNADAFADRLRAVGYVDDGSAWVLRRGTRRIVFDTSSWMELEIVGVGRIFDVPVPEPSIGADWTLNLIEHLFATSERLALQGADPSPQFPRNSKDGAVF</sequence>
<organism evidence="1 2">
    <name type="scientific">Jannaschia pohangensis</name>
    <dbReference type="NCBI Taxonomy" id="390807"/>
    <lineage>
        <taxon>Bacteria</taxon>
        <taxon>Pseudomonadati</taxon>
        <taxon>Pseudomonadota</taxon>
        <taxon>Alphaproteobacteria</taxon>
        <taxon>Rhodobacterales</taxon>
        <taxon>Roseobacteraceae</taxon>
        <taxon>Jannaschia</taxon>
    </lineage>
</organism>
<evidence type="ECO:0000313" key="1">
    <source>
        <dbReference type="EMBL" id="SFJ34683.1"/>
    </source>
</evidence>
<dbReference type="Proteomes" id="UP000199110">
    <property type="component" value="Unassembled WGS sequence"/>
</dbReference>